<dbReference type="InterPro" id="IPR038717">
    <property type="entry name" value="Tc1-like_DDE_dom"/>
</dbReference>
<evidence type="ECO:0000313" key="2">
    <source>
        <dbReference type="EMBL" id="CDU24846.1"/>
    </source>
</evidence>
<dbReference type="EMBL" id="LK056681">
    <property type="protein sequence ID" value="CDU24846.1"/>
    <property type="molecule type" value="Genomic_DNA"/>
</dbReference>
<dbReference type="PANTHER" id="PTHR46564:SF1">
    <property type="entry name" value="TRANSPOSASE"/>
    <property type="match status" value="1"/>
</dbReference>
<organism evidence="2">
    <name type="scientific">Sporisorium scitamineum</name>
    <dbReference type="NCBI Taxonomy" id="49012"/>
    <lineage>
        <taxon>Eukaryota</taxon>
        <taxon>Fungi</taxon>
        <taxon>Dikarya</taxon>
        <taxon>Basidiomycota</taxon>
        <taxon>Ustilaginomycotina</taxon>
        <taxon>Ustilaginomycetes</taxon>
        <taxon>Ustilaginales</taxon>
        <taxon>Ustilaginaceae</taxon>
        <taxon>Sporisorium</taxon>
    </lineage>
</organism>
<dbReference type="InterPro" id="IPR036397">
    <property type="entry name" value="RNaseH_sf"/>
</dbReference>
<gene>
    <name evidence="2" type="ORF">SPSC_04679</name>
</gene>
<dbReference type="OrthoDB" id="2543128at2759"/>
<dbReference type="InterPro" id="IPR012337">
    <property type="entry name" value="RNaseH-like_sf"/>
</dbReference>
<reference evidence="2" key="1">
    <citation type="submission" date="2014-06" db="EMBL/GenBank/DDBJ databases">
        <authorList>
            <person name="Ju J."/>
            <person name="Zhang J."/>
        </authorList>
    </citation>
    <scope>NUCLEOTIDE SEQUENCE</scope>
    <source>
        <strain evidence="2">SscI8</strain>
    </source>
</reference>
<feature type="domain" description="Tc1-like transposase DDE" evidence="1">
    <location>
        <begin position="73"/>
        <end position="213"/>
    </location>
</feature>
<dbReference type="SUPFAM" id="SSF53098">
    <property type="entry name" value="Ribonuclease H-like"/>
    <property type="match status" value="1"/>
</dbReference>
<sequence length="279" mass="31729">METAWFRVLKEAVPPTPSKATTKSLSAHKSRYQSTVPYFRSVQKCDRQTHRSESRPQRWAERFADSGASLFNCVYIDESPSNLHQHVSYGRTKRGERDIRSVASDRGKNITYIAALGQEGVIADWAHQGSTTSTLFAWFLKTKVFPKLSFGRRIIMDNGQVHNGELVRDAFAESPHQAVFLPPYSPFLNAAEWFFAQIKPRLSKEEYKDTESLFRAIRSSTSSVTAAHCVAWIREVNRNLHRAMNGEILGREHHYNMAEGDEDLAGQLLQDLENLQVLA</sequence>
<protein>
    <recommendedName>
        <fullName evidence="1">Tc1-like transposase DDE domain-containing protein</fullName>
    </recommendedName>
</protein>
<proteinExistence type="predicted"/>
<dbReference type="Gene3D" id="3.30.420.10">
    <property type="entry name" value="Ribonuclease H-like superfamily/Ribonuclease H"/>
    <property type="match status" value="1"/>
</dbReference>
<dbReference type="GO" id="GO:0003676">
    <property type="term" value="F:nucleic acid binding"/>
    <property type="evidence" value="ECO:0007669"/>
    <property type="project" value="InterPro"/>
</dbReference>
<accession>A0A127ZFN3</accession>
<dbReference type="PANTHER" id="PTHR46564">
    <property type="entry name" value="TRANSPOSASE"/>
    <property type="match status" value="1"/>
</dbReference>
<evidence type="ECO:0000259" key="1">
    <source>
        <dbReference type="Pfam" id="PF13358"/>
    </source>
</evidence>
<dbReference type="AlphaFoldDB" id="A0A127ZFN3"/>
<name>A0A127ZFN3_9BASI</name>
<dbReference type="Pfam" id="PF13358">
    <property type="entry name" value="DDE_3"/>
    <property type="match status" value="1"/>
</dbReference>